<dbReference type="EMBL" id="GGEC01091830">
    <property type="protein sequence ID" value="MBX72314.1"/>
    <property type="molecule type" value="Transcribed_RNA"/>
</dbReference>
<protein>
    <submittedName>
        <fullName evidence="2">Uncharacterized protein</fullName>
    </submittedName>
</protein>
<organism evidence="2">
    <name type="scientific">Rhizophora mucronata</name>
    <name type="common">Asiatic mangrove</name>
    <dbReference type="NCBI Taxonomy" id="61149"/>
    <lineage>
        <taxon>Eukaryota</taxon>
        <taxon>Viridiplantae</taxon>
        <taxon>Streptophyta</taxon>
        <taxon>Embryophyta</taxon>
        <taxon>Tracheophyta</taxon>
        <taxon>Spermatophyta</taxon>
        <taxon>Magnoliopsida</taxon>
        <taxon>eudicotyledons</taxon>
        <taxon>Gunneridae</taxon>
        <taxon>Pentapetalae</taxon>
        <taxon>rosids</taxon>
        <taxon>fabids</taxon>
        <taxon>Malpighiales</taxon>
        <taxon>Rhizophoraceae</taxon>
        <taxon>Rhizophora</taxon>
    </lineage>
</organism>
<sequence>MQKLINKQRKDHILNCRGKGTSKNDSTG</sequence>
<reference evidence="2" key="1">
    <citation type="submission" date="2018-02" db="EMBL/GenBank/DDBJ databases">
        <title>Rhizophora mucronata_Transcriptome.</title>
        <authorList>
            <person name="Meera S.P."/>
            <person name="Sreeshan A."/>
            <person name="Augustine A."/>
        </authorList>
    </citation>
    <scope>NUCLEOTIDE SEQUENCE</scope>
    <source>
        <tissue evidence="2">Leaf</tissue>
    </source>
</reference>
<proteinExistence type="predicted"/>
<dbReference type="AlphaFoldDB" id="A0A2P2QZJ3"/>
<feature type="region of interest" description="Disordered" evidence="1">
    <location>
        <begin position="1"/>
        <end position="28"/>
    </location>
</feature>
<name>A0A2P2QZJ3_RHIMU</name>
<evidence type="ECO:0000313" key="2">
    <source>
        <dbReference type="EMBL" id="MBX72314.1"/>
    </source>
</evidence>
<feature type="compositionally biased region" description="Basic residues" evidence="1">
    <location>
        <begin position="1"/>
        <end position="10"/>
    </location>
</feature>
<accession>A0A2P2QZJ3</accession>
<evidence type="ECO:0000256" key="1">
    <source>
        <dbReference type="SAM" id="MobiDB-lite"/>
    </source>
</evidence>